<gene>
    <name evidence="1" type="ORF">SLU01_09040</name>
</gene>
<keyword evidence="2" id="KW-1185">Reference proteome</keyword>
<evidence type="ECO:0000313" key="2">
    <source>
        <dbReference type="Proteomes" id="UP000321901"/>
    </source>
</evidence>
<sequence>MLFIIGFIVVVLIVITLFSIENHLKNSVKQNDEIIDLLKQMSAKK</sequence>
<reference evidence="1 2" key="1">
    <citation type="submission" date="2019-07" db="EMBL/GenBank/DDBJ databases">
        <title>Whole genome shotgun sequence of Sporosarcina luteola NBRC 105378.</title>
        <authorList>
            <person name="Hosoyama A."/>
            <person name="Uohara A."/>
            <person name="Ohji S."/>
            <person name="Ichikawa N."/>
        </authorList>
    </citation>
    <scope>NUCLEOTIDE SEQUENCE [LARGE SCALE GENOMIC DNA]</scope>
    <source>
        <strain evidence="1 2">NBRC 105378</strain>
    </source>
</reference>
<protein>
    <submittedName>
        <fullName evidence="1">Uncharacterized protein</fullName>
    </submittedName>
</protein>
<proteinExistence type="predicted"/>
<dbReference type="Proteomes" id="UP000321901">
    <property type="component" value="Unassembled WGS sequence"/>
</dbReference>
<dbReference type="AlphaFoldDB" id="A0A511Z5C2"/>
<accession>A0A511Z5C2</accession>
<comment type="caution">
    <text evidence="1">The sequence shown here is derived from an EMBL/GenBank/DDBJ whole genome shotgun (WGS) entry which is preliminary data.</text>
</comment>
<name>A0A511Z5C2_9BACL</name>
<evidence type="ECO:0000313" key="1">
    <source>
        <dbReference type="EMBL" id="GEN82592.1"/>
    </source>
</evidence>
<organism evidence="1 2">
    <name type="scientific">Sporosarcina luteola</name>
    <dbReference type="NCBI Taxonomy" id="582850"/>
    <lineage>
        <taxon>Bacteria</taxon>
        <taxon>Bacillati</taxon>
        <taxon>Bacillota</taxon>
        <taxon>Bacilli</taxon>
        <taxon>Bacillales</taxon>
        <taxon>Caryophanaceae</taxon>
        <taxon>Sporosarcina</taxon>
    </lineage>
</organism>
<dbReference type="EMBL" id="BJYL01000011">
    <property type="protein sequence ID" value="GEN82592.1"/>
    <property type="molecule type" value="Genomic_DNA"/>
</dbReference>